<keyword evidence="5" id="KW-1185">Reference proteome</keyword>
<dbReference type="InterPro" id="IPR052387">
    <property type="entry name" value="Fibrocystin"/>
</dbReference>
<dbReference type="InterPro" id="IPR002909">
    <property type="entry name" value="IPT_dom"/>
</dbReference>
<dbReference type="EMBL" id="JBHUOX010000008">
    <property type="protein sequence ID" value="MFD3001129.1"/>
    <property type="molecule type" value="Genomic_DNA"/>
</dbReference>
<feature type="domain" description="IPT/TIG" evidence="3">
    <location>
        <begin position="400"/>
        <end position="481"/>
    </location>
</feature>
<dbReference type="PROSITE" id="PS51257">
    <property type="entry name" value="PROKAR_LIPOPROTEIN"/>
    <property type="match status" value="1"/>
</dbReference>
<dbReference type="SUPFAM" id="SSF81296">
    <property type="entry name" value="E set domains"/>
    <property type="match status" value="5"/>
</dbReference>
<evidence type="ECO:0000313" key="5">
    <source>
        <dbReference type="Proteomes" id="UP001597641"/>
    </source>
</evidence>
<gene>
    <name evidence="4" type="ORF">ACFS7Z_12195</name>
</gene>
<dbReference type="CDD" id="cd00603">
    <property type="entry name" value="IPT_PCSR"/>
    <property type="match status" value="2"/>
</dbReference>
<dbReference type="InterPro" id="IPR014756">
    <property type="entry name" value="Ig_E-set"/>
</dbReference>
<dbReference type="PANTHER" id="PTHR46769:SF2">
    <property type="entry name" value="FIBROCYSTIN-L ISOFORM 2 PRECURSOR-RELATED"/>
    <property type="match status" value="1"/>
</dbReference>
<protein>
    <submittedName>
        <fullName evidence="4">IPT/TIG domain-containing protein</fullName>
    </submittedName>
</protein>
<feature type="domain" description="IPT/TIG" evidence="3">
    <location>
        <begin position="482"/>
        <end position="564"/>
    </location>
</feature>
<feature type="domain" description="IPT/TIG" evidence="3">
    <location>
        <begin position="135"/>
        <end position="222"/>
    </location>
</feature>
<evidence type="ECO:0000256" key="2">
    <source>
        <dbReference type="SAM" id="SignalP"/>
    </source>
</evidence>
<dbReference type="PANTHER" id="PTHR46769">
    <property type="entry name" value="POLYCYSTIC KIDNEY AND HEPATIC DISEASE 1 (AUTOSOMAL RECESSIVE)-LIKE 1"/>
    <property type="match status" value="1"/>
</dbReference>
<feature type="signal peptide" evidence="2">
    <location>
        <begin position="1"/>
        <end position="21"/>
    </location>
</feature>
<dbReference type="SMART" id="SM00429">
    <property type="entry name" value="IPT"/>
    <property type="match status" value="4"/>
</dbReference>
<evidence type="ECO:0000256" key="1">
    <source>
        <dbReference type="ARBA" id="ARBA00022729"/>
    </source>
</evidence>
<dbReference type="CDD" id="cd00102">
    <property type="entry name" value="IPT"/>
    <property type="match status" value="1"/>
</dbReference>
<organism evidence="4 5">
    <name type="scientific">Pontibacter toksunensis</name>
    <dbReference type="NCBI Taxonomy" id="1332631"/>
    <lineage>
        <taxon>Bacteria</taxon>
        <taxon>Pseudomonadati</taxon>
        <taxon>Bacteroidota</taxon>
        <taxon>Cytophagia</taxon>
        <taxon>Cytophagales</taxon>
        <taxon>Hymenobacteraceae</taxon>
        <taxon>Pontibacter</taxon>
    </lineage>
</organism>
<dbReference type="Pfam" id="PF01833">
    <property type="entry name" value="TIG"/>
    <property type="match status" value="5"/>
</dbReference>
<dbReference type="RefSeq" id="WP_377484886.1">
    <property type="nucleotide sequence ID" value="NZ_JBHUOX010000008.1"/>
</dbReference>
<accession>A0ABW6BXK6</accession>
<sequence length="565" mass="59748">MKRHRLQFPLLLLILSFFLLQSCEEEEEVHPEIHTMEMTALSPSTAMLKGNIIAKGKFAVLDYGFVYGYTPDLSETNGTKASLGKDAQIGVYTKEVSVSDIPSGYYYDRTLYARAYLRNEKGTVFGQVASVMLPSPSVQNIVPNSGKAGDRVTINGTFFASNASEVEVTFGGVTARVVEVAPSKIVVEVPAGITASNYYSYNQVQVVLRMANQSHNVTNDFRISPTVSDFSPKSGTLGTVITISGENLPSSYYYYGSSISVLLGQTAASISSYSSAGIQVVVPNSMSTERVAISVIIDGVTTVLPGQFTVTPHTVTSISPASGLPGSSFSIFGSSFPYNSYYYNSDVTVKIGETPAAVSYSSSRQLTVSVPQNLQAGSYSVKVTAGPHTVEAPQQYQVLAPAVTSFTPTSGGIGREVEISGTFVSGAYYTVYFGTVQTSAYSSTANAIRVYVPAGVDAGSVKIKVQHGDTMLEAPGNFTVLAPTITSFSPTSGVAGSEVTITGAGFTPNAYYTTVRFGTVTTPILSVTENTIRVVVPSGVTGAVKINVIHNGQTLISSSNFTVTN</sequence>
<proteinExistence type="predicted"/>
<reference evidence="5" key="1">
    <citation type="journal article" date="2019" name="Int. J. Syst. Evol. Microbiol.">
        <title>The Global Catalogue of Microorganisms (GCM) 10K type strain sequencing project: providing services to taxonomists for standard genome sequencing and annotation.</title>
        <authorList>
            <consortium name="The Broad Institute Genomics Platform"/>
            <consortium name="The Broad Institute Genome Sequencing Center for Infectious Disease"/>
            <person name="Wu L."/>
            <person name="Ma J."/>
        </authorList>
    </citation>
    <scope>NUCLEOTIDE SEQUENCE [LARGE SCALE GENOMIC DNA]</scope>
    <source>
        <strain evidence="5">KCTC 23984</strain>
    </source>
</reference>
<evidence type="ECO:0000313" key="4">
    <source>
        <dbReference type="EMBL" id="MFD3001129.1"/>
    </source>
</evidence>
<dbReference type="Gene3D" id="2.60.40.10">
    <property type="entry name" value="Immunoglobulins"/>
    <property type="match status" value="5"/>
</dbReference>
<evidence type="ECO:0000259" key="3">
    <source>
        <dbReference type="SMART" id="SM00429"/>
    </source>
</evidence>
<dbReference type="InterPro" id="IPR013783">
    <property type="entry name" value="Ig-like_fold"/>
</dbReference>
<name>A0ABW6BXK6_9BACT</name>
<feature type="domain" description="IPT/TIG" evidence="3">
    <location>
        <begin position="224"/>
        <end position="311"/>
    </location>
</feature>
<comment type="caution">
    <text evidence="4">The sequence shown here is derived from an EMBL/GenBank/DDBJ whole genome shotgun (WGS) entry which is preliminary data.</text>
</comment>
<feature type="chain" id="PRO_5046913095" evidence="2">
    <location>
        <begin position="22"/>
        <end position="565"/>
    </location>
</feature>
<dbReference type="Proteomes" id="UP001597641">
    <property type="component" value="Unassembled WGS sequence"/>
</dbReference>
<keyword evidence="1 2" id="KW-0732">Signal</keyword>